<dbReference type="Pfam" id="PF10101">
    <property type="entry name" value="DUF2339"/>
    <property type="match status" value="1"/>
</dbReference>
<accession>A0ABN8FVA6</accession>
<keyword evidence="2" id="KW-0472">Membrane</keyword>
<dbReference type="PANTHER" id="PTHR38434:SF1">
    <property type="entry name" value="BLL2549 PROTEIN"/>
    <property type="match status" value="1"/>
</dbReference>
<feature type="transmembrane region" description="Helical" evidence="2">
    <location>
        <begin position="72"/>
        <end position="92"/>
    </location>
</feature>
<feature type="transmembrane region" description="Helical" evidence="2">
    <location>
        <begin position="339"/>
        <end position="355"/>
    </location>
</feature>
<feature type="compositionally biased region" description="Low complexity" evidence="1">
    <location>
        <begin position="526"/>
        <end position="545"/>
    </location>
</feature>
<feature type="transmembrane region" description="Helical" evidence="2">
    <location>
        <begin position="171"/>
        <end position="190"/>
    </location>
</feature>
<feature type="transmembrane region" description="Helical" evidence="2">
    <location>
        <begin position="490"/>
        <end position="511"/>
    </location>
</feature>
<comment type="caution">
    <text evidence="3">The sequence shown here is derived from an EMBL/GenBank/DDBJ whole genome shotgun (WGS) entry which is preliminary data.</text>
</comment>
<feature type="transmembrane region" description="Helical" evidence="2">
    <location>
        <begin position="409"/>
        <end position="427"/>
    </location>
</feature>
<feature type="transmembrane region" description="Helical" evidence="2">
    <location>
        <begin position="433"/>
        <end position="458"/>
    </location>
</feature>
<feature type="transmembrane region" description="Helical" evidence="2">
    <location>
        <begin position="12"/>
        <end position="29"/>
    </location>
</feature>
<feature type="transmembrane region" description="Helical" evidence="2">
    <location>
        <begin position="123"/>
        <end position="139"/>
    </location>
</feature>
<evidence type="ECO:0000256" key="2">
    <source>
        <dbReference type="SAM" id="Phobius"/>
    </source>
</evidence>
<evidence type="ECO:0008006" key="5">
    <source>
        <dbReference type="Google" id="ProtNLM"/>
    </source>
</evidence>
<feature type="transmembrane region" description="Helical" evidence="2">
    <location>
        <begin position="465"/>
        <end position="484"/>
    </location>
</feature>
<dbReference type="InterPro" id="IPR019286">
    <property type="entry name" value="DUF2339_TM"/>
</dbReference>
<evidence type="ECO:0000313" key="3">
    <source>
        <dbReference type="EMBL" id="CAH1190073.1"/>
    </source>
</evidence>
<evidence type="ECO:0000313" key="4">
    <source>
        <dbReference type="Proteomes" id="UP000838686"/>
    </source>
</evidence>
<dbReference type="PANTHER" id="PTHR38434">
    <property type="entry name" value="BLL2549 PROTEIN"/>
    <property type="match status" value="1"/>
</dbReference>
<dbReference type="EMBL" id="CAKMMF010000001">
    <property type="protein sequence ID" value="CAH1190073.1"/>
    <property type="molecule type" value="Genomic_DNA"/>
</dbReference>
<keyword evidence="4" id="KW-1185">Reference proteome</keyword>
<feature type="transmembrane region" description="Helical" evidence="2">
    <location>
        <begin position="313"/>
        <end position="332"/>
    </location>
</feature>
<feature type="transmembrane region" description="Helical" evidence="2">
    <location>
        <begin position="41"/>
        <end position="60"/>
    </location>
</feature>
<sequence length="545" mass="60095">MNDFWKRHWTTLVGSLFMVASLITLFKYTSDQGLLTDPIKIGIGLLAGAAFAAAGLSLHRSKRAGARIGGELGTGFGAAIWYTTCSYAGIYAAVWNSMTVLVVMSAITIGISLFAYRFGSRMLMSVGLGGALLAPLVMQPVTDQVFTLFLYLLIVNIAFFTISVMKSWVELRIAAFILTWVMYAVYYIHFLPEGGEWWSMPMRYAIAAFLFYLLAFYTASWREKSGFSGGNIYFSFTNTVLFGIWAAIVLKSSSSMMILLAVIGILYLALAALVYRHGGKNEAAFYMHAAFGGLSLLLGMANLGSGSELRPMFGVYVWTAIASLGMLLGFGLRKDWIKGVSSFIWICTGVYWFVATWDVPRMNWFDVYVPFLNGGAVVWIGLAAFGFVCSRKVRYSFTDTENNALFSNLYALGGHFVVGGLLTVQIMNSFEEYALSFSMHLALSVTWAIYALLLFVWGAYSRQRLFRWIGSIVLVIVSLKAILLDMSNEATISKMFVFVALGAISFGITWVNQRWRDKEESAPTVSASPMPAAALPSSASVHDSE</sequence>
<reference evidence="3" key="1">
    <citation type="submission" date="2022-01" db="EMBL/GenBank/DDBJ databases">
        <authorList>
            <person name="Criscuolo A."/>
        </authorList>
    </citation>
    <scope>NUCLEOTIDE SEQUENCE</scope>
    <source>
        <strain evidence="3">CIP111893</strain>
    </source>
</reference>
<feature type="transmembrane region" description="Helical" evidence="2">
    <location>
        <begin position="283"/>
        <end position="301"/>
    </location>
</feature>
<gene>
    <name evidence="3" type="ORF">PAECIP111893_00156</name>
</gene>
<keyword evidence="2" id="KW-1133">Transmembrane helix</keyword>
<feature type="transmembrane region" description="Helical" evidence="2">
    <location>
        <begin position="98"/>
        <end position="116"/>
    </location>
</feature>
<feature type="transmembrane region" description="Helical" evidence="2">
    <location>
        <begin position="145"/>
        <end position="164"/>
    </location>
</feature>
<name>A0ABN8FVA6_9BACL</name>
<feature type="transmembrane region" description="Helical" evidence="2">
    <location>
        <begin position="202"/>
        <end position="220"/>
    </location>
</feature>
<dbReference type="RefSeq" id="WP_236338338.1">
    <property type="nucleotide sequence ID" value="NZ_CAKMMF010000001.1"/>
</dbReference>
<keyword evidence="2" id="KW-0812">Transmembrane</keyword>
<feature type="region of interest" description="Disordered" evidence="1">
    <location>
        <begin position="521"/>
        <end position="545"/>
    </location>
</feature>
<proteinExistence type="predicted"/>
<evidence type="ECO:0000256" key="1">
    <source>
        <dbReference type="SAM" id="MobiDB-lite"/>
    </source>
</evidence>
<feature type="transmembrane region" description="Helical" evidence="2">
    <location>
        <begin position="367"/>
        <end position="388"/>
    </location>
</feature>
<feature type="transmembrane region" description="Helical" evidence="2">
    <location>
        <begin position="256"/>
        <end position="276"/>
    </location>
</feature>
<organism evidence="3 4">
    <name type="scientific">Paenibacillus plantiphilus</name>
    <dbReference type="NCBI Taxonomy" id="2905650"/>
    <lineage>
        <taxon>Bacteria</taxon>
        <taxon>Bacillati</taxon>
        <taxon>Bacillota</taxon>
        <taxon>Bacilli</taxon>
        <taxon>Bacillales</taxon>
        <taxon>Paenibacillaceae</taxon>
        <taxon>Paenibacillus</taxon>
    </lineage>
</organism>
<protein>
    <recommendedName>
        <fullName evidence="5">DUF2339 domain-containing protein</fullName>
    </recommendedName>
</protein>
<dbReference type="Proteomes" id="UP000838686">
    <property type="component" value="Unassembled WGS sequence"/>
</dbReference>
<feature type="transmembrane region" description="Helical" evidence="2">
    <location>
        <begin position="232"/>
        <end position="250"/>
    </location>
</feature>